<dbReference type="RefSeq" id="WP_390314735.1">
    <property type="nucleotide sequence ID" value="NZ_JBHSPB010000003.1"/>
</dbReference>
<dbReference type="InterPro" id="IPR014030">
    <property type="entry name" value="Ketoacyl_synth_N"/>
</dbReference>
<name>A0ABW0YVX2_9ACTN</name>
<dbReference type="EC" id="2.3.1.-" evidence="6"/>
<dbReference type="Pfam" id="PF00109">
    <property type="entry name" value="ketoacyl-synt"/>
    <property type="match status" value="1"/>
</dbReference>
<dbReference type="EMBL" id="JBHSPB010000003">
    <property type="protein sequence ID" value="MFC5719626.1"/>
    <property type="molecule type" value="Genomic_DNA"/>
</dbReference>
<dbReference type="PROSITE" id="PS00606">
    <property type="entry name" value="KS3_1"/>
    <property type="match status" value="1"/>
</dbReference>
<sequence length="414" mass="42206">MAVTGLGMVTPAGTGTGATWAGVCEGVPRAATDPVLRGLPVDFSCAVPEWDGDRALGRRLARRLDRAAQMAVVAAREAVADAGLGAELWDPVRVAVVIGSGSASFENLTPLYERLFAGQPELVSPIVLPRSLPNSGAVEVALDLGARGPAFAPAAACATGAVAVGLGLHLLRADACDIVLAGGTESGRVPAVAASFAQMGALSRRTRDPGGASRPFDADRDGFVLGEGCGVLVLERLEHARARRAPVRALLAGYGLATEAYHVTAPHPEGRGLRQALEAALADAGWEPGDVDHVNAHGTATRLNDLTEARALAAVLPQVPPTTAAKGVLGHCLGAAGAIEAGLTVLALHHQSVPPTANLDRLDPDIDLDVVTKSCRALRMRTAVSDSVAFGGHNAVLAFEAVPGACAPTARTSV</sequence>
<evidence type="ECO:0000256" key="4">
    <source>
        <dbReference type="RuleBase" id="RU003694"/>
    </source>
</evidence>
<accession>A0ABW0YVX2</accession>
<dbReference type="InterPro" id="IPR018201">
    <property type="entry name" value="Ketoacyl_synth_AS"/>
</dbReference>
<dbReference type="CDD" id="cd00834">
    <property type="entry name" value="KAS_I_II"/>
    <property type="match status" value="1"/>
</dbReference>
<dbReference type="InterPro" id="IPR014031">
    <property type="entry name" value="Ketoacyl_synth_C"/>
</dbReference>
<reference evidence="7" key="1">
    <citation type="journal article" date="2019" name="Int. J. Syst. Evol. Microbiol.">
        <title>The Global Catalogue of Microorganisms (GCM) 10K type strain sequencing project: providing services to taxonomists for standard genome sequencing and annotation.</title>
        <authorList>
            <consortium name="The Broad Institute Genomics Platform"/>
            <consortium name="The Broad Institute Genome Sequencing Center for Infectious Disease"/>
            <person name="Wu L."/>
            <person name="Ma J."/>
        </authorList>
    </citation>
    <scope>NUCLEOTIDE SEQUENCE [LARGE SCALE GENOMIC DNA]</scope>
    <source>
        <strain evidence="7">CGMCC 4.7304</strain>
    </source>
</reference>
<keyword evidence="7" id="KW-1185">Reference proteome</keyword>
<evidence type="ECO:0000256" key="2">
    <source>
        <dbReference type="ARBA" id="ARBA00022679"/>
    </source>
</evidence>
<dbReference type="SUPFAM" id="SSF53901">
    <property type="entry name" value="Thiolase-like"/>
    <property type="match status" value="2"/>
</dbReference>
<dbReference type="InterPro" id="IPR020841">
    <property type="entry name" value="PKS_Beta-ketoAc_synthase_dom"/>
</dbReference>
<dbReference type="SMART" id="SM00825">
    <property type="entry name" value="PKS_KS"/>
    <property type="match status" value="1"/>
</dbReference>
<gene>
    <name evidence="6" type="ORF">ACFP1Z_05460</name>
</gene>
<dbReference type="PROSITE" id="PS52004">
    <property type="entry name" value="KS3_2"/>
    <property type="match status" value="1"/>
</dbReference>
<dbReference type="InterPro" id="IPR000794">
    <property type="entry name" value="Beta-ketoacyl_synthase"/>
</dbReference>
<feature type="domain" description="Ketosynthase family 3 (KS3)" evidence="5">
    <location>
        <begin position="1"/>
        <end position="401"/>
    </location>
</feature>
<dbReference type="PANTHER" id="PTHR11712:SF347">
    <property type="entry name" value="BETA KETOACYL-ACYL CARRIER PROTEIN SYNTHASE"/>
    <property type="match status" value="1"/>
</dbReference>
<evidence type="ECO:0000313" key="7">
    <source>
        <dbReference type="Proteomes" id="UP001596083"/>
    </source>
</evidence>
<organism evidence="6 7">
    <name type="scientific">Streptomyces gamaensis</name>
    <dbReference type="NCBI Taxonomy" id="1763542"/>
    <lineage>
        <taxon>Bacteria</taxon>
        <taxon>Bacillati</taxon>
        <taxon>Actinomycetota</taxon>
        <taxon>Actinomycetes</taxon>
        <taxon>Kitasatosporales</taxon>
        <taxon>Streptomycetaceae</taxon>
        <taxon>Streptomyces</taxon>
    </lineage>
</organism>
<comment type="similarity">
    <text evidence="1 4">Belongs to the thiolase-like superfamily. Beta-ketoacyl-ACP synthases family.</text>
</comment>
<comment type="caution">
    <text evidence="6">The sequence shown here is derived from an EMBL/GenBank/DDBJ whole genome shotgun (WGS) entry which is preliminary data.</text>
</comment>
<evidence type="ECO:0000256" key="1">
    <source>
        <dbReference type="ARBA" id="ARBA00008467"/>
    </source>
</evidence>
<proteinExistence type="inferred from homology"/>
<dbReference type="PANTHER" id="PTHR11712">
    <property type="entry name" value="POLYKETIDE SYNTHASE-RELATED"/>
    <property type="match status" value="1"/>
</dbReference>
<dbReference type="GO" id="GO:0016746">
    <property type="term" value="F:acyltransferase activity"/>
    <property type="evidence" value="ECO:0007669"/>
    <property type="project" value="UniProtKB-KW"/>
</dbReference>
<protein>
    <submittedName>
        <fullName evidence="6">Beta-ketoacyl-[acyl-carrier-protein] synthase family protein</fullName>
        <ecNumber evidence="6">2.3.1.-</ecNumber>
    </submittedName>
</protein>
<evidence type="ECO:0000313" key="6">
    <source>
        <dbReference type="EMBL" id="MFC5719626.1"/>
    </source>
</evidence>
<keyword evidence="2 4" id="KW-0808">Transferase</keyword>
<evidence type="ECO:0000259" key="5">
    <source>
        <dbReference type="PROSITE" id="PS52004"/>
    </source>
</evidence>
<dbReference type="Pfam" id="PF02801">
    <property type="entry name" value="Ketoacyl-synt_C"/>
    <property type="match status" value="1"/>
</dbReference>
<keyword evidence="3 6" id="KW-0012">Acyltransferase</keyword>
<dbReference type="InterPro" id="IPR016039">
    <property type="entry name" value="Thiolase-like"/>
</dbReference>
<dbReference type="Gene3D" id="3.40.47.10">
    <property type="match status" value="1"/>
</dbReference>
<dbReference type="Proteomes" id="UP001596083">
    <property type="component" value="Unassembled WGS sequence"/>
</dbReference>
<evidence type="ECO:0000256" key="3">
    <source>
        <dbReference type="ARBA" id="ARBA00023315"/>
    </source>
</evidence>